<organism evidence="2 3">
    <name type="scientific">Aphanomyces euteiches</name>
    <dbReference type="NCBI Taxonomy" id="100861"/>
    <lineage>
        <taxon>Eukaryota</taxon>
        <taxon>Sar</taxon>
        <taxon>Stramenopiles</taxon>
        <taxon>Oomycota</taxon>
        <taxon>Saprolegniomycetes</taxon>
        <taxon>Saprolegniales</taxon>
        <taxon>Verrucalvaceae</taxon>
        <taxon>Aphanomyces</taxon>
    </lineage>
</organism>
<dbReference type="AlphaFoldDB" id="A0A6G0WD17"/>
<comment type="caution">
    <text evidence="2">The sequence shown here is derived from an EMBL/GenBank/DDBJ whole genome shotgun (WGS) entry which is preliminary data.</text>
</comment>
<protein>
    <submittedName>
        <fullName evidence="2">Uncharacterized protein</fullName>
    </submittedName>
</protein>
<keyword evidence="1" id="KW-1133">Transmembrane helix</keyword>
<evidence type="ECO:0000313" key="3">
    <source>
        <dbReference type="Proteomes" id="UP000481153"/>
    </source>
</evidence>
<feature type="transmembrane region" description="Helical" evidence="1">
    <location>
        <begin position="39"/>
        <end position="59"/>
    </location>
</feature>
<keyword evidence="1" id="KW-0472">Membrane</keyword>
<reference evidence="2 3" key="1">
    <citation type="submission" date="2019-07" db="EMBL/GenBank/DDBJ databases">
        <title>Genomics analysis of Aphanomyces spp. identifies a new class of oomycete effector associated with host adaptation.</title>
        <authorList>
            <person name="Gaulin E."/>
        </authorList>
    </citation>
    <scope>NUCLEOTIDE SEQUENCE [LARGE SCALE GENOMIC DNA]</scope>
    <source>
        <strain evidence="2 3">ATCC 201684</strain>
    </source>
</reference>
<evidence type="ECO:0000256" key="1">
    <source>
        <dbReference type="SAM" id="Phobius"/>
    </source>
</evidence>
<accession>A0A6G0WD17</accession>
<evidence type="ECO:0000313" key="2">
    <source>
        <dbReference type="EMBL" id="KAF0725359.1"/>
    </source>
</evidence>
<proteinExistence type="predicted"/>
<name>A0A6G0WD17_9STRA</name>
<keyword evidence="3" id="KW-1185">Reference proteome</keyword>
<keyword evidence="1" id="KW-0812">Transmembrane</keyword>
<dbReference type="EMBL" id="VJMJ01000243">
    <property type="protein sequence ID" value="KAF0725359.1"/>
    <property type="molecule type" value="Genomic_DNA"/>
</dbReference>
<dbReference type="VEuPathDB" id="FungiDB:AeMF1_010168"/>
<feature type="transmembrane region" description="Helical" evidence="1">
    <location>
        <begin position="71"/>
        <end position="91"/>
    </location>
</feature>
<dbReference type="Proteomes" id="UP000481153">
    <property type="component" value="Unassembled WGS sequence"/>
</dbReference>
<sequence length="397" mass="43785">MTLLDALLTPRDKLKCFLVWLTLLSLTSFFFHPDGMLCALLVVIASQIVHLFEQTVALWRSDPHNTSSTAVWYAAIAWSITILTAIAFGQLCSRWTNPLSSVSTKTNSAIKVLPGAGFDIPLSTKKRIPKRSKKQASTTRGFKARTLVSNLQTAFYQDIDDNQHKPNMTVAIEETSSPTSPLPPPTPTLPETPLDHIPIDLPPLEFIVDEPVDIAANDEEPQEEEQDYSTVSVVTPDALSSDDWTLVQNDDDNNNPIEEEPPSGPAVLDFEQLLAFVRDPKVTASAIRAHVASGEIDVDLVLSTPQVEFANVPPLVMRMLFIAAMAAKNPQSKQRQGTISPPPGFSAIPSYEQRVGRLSGRFKSARPRSTTTAPLHDNQYEQEMELISNQMTMNVLD</sequence>
<gene>
    <name evidence="2" type="ORF">Ae201684_016130</name>
</gene>